<feature type="transmembrane region" description="Helical" evidence="1">
    <location>
        <begin position="7"/>
        <end position="30"/>
    </location>
</feature>
<gene>
    <name evidence="2" type="ORF">CWS01_18060</name>
</gene>
<evidence type="ECO:0000313" key="3">
    <source>
        <dbReference type="Proteomes" id="UP000233375"/>
    </source>
</evidence>
<name>A0A2N0YYJ5_9BACI</name>
<organism evidence="2 3">
    <name type="scientific">Niallia nealsonii</name>
    <dbReference type="NCBI Taxonomy" id="115979"/>
    <lineage>
        <taxon>Bacteria</taxon>
        <taxon>Bacillati</taxon>
        <taxon>Bacillota</taxon>
        <taxon>Bacilli</taxon>
        <taxon>Bacillales</taxon>
        <taxon>Bacillaceae</taxon>
        <taxon>Niallia</taxon>
    </lineage>
</organism>
<dbReference type="OrthoDB" id="2365698at2"/>
<proteinExistence type="predicted"/>
<keyword evidence="1" id="KW-1133">Transmembrane helix</keyword>
<keyword evidence="1" id="KW-0472">Membrane</keyword>
<sequence length="64" mass="7386">MKWLEKLLNWMLVIGLLLLAGRIITAVCMFLKIPFTSFFKDYSIISIIILLIGLLGTQWMKGKK</sequence>
<dbReference type="EMBL" id="PISE01000044">
    <property type="protein sequence ID" value="PKG22328.1"/>
    <property type="molecule type" value="Genomic_DNA"/>
</dbReference>
<keyword evidence="1" id="KW-0812">Transmembrane</keyword>
<comment type="caution">
    <text evidence="2">The sequence shown here is derived from an EMBL/GenBank/DDBJ whole genome shotgun (WGS) entry which is preliminary data.</text>
</comment>
<keyword evidence="3" id="KW-1185">Reference proteome</keyword>
<reference evidence="2 3" key="1">
    <citation type="journal article" date="2003" name="Int. J. Syst. Evol. Microbiol.">
        <title>Bacillus nealsonii sp. nov., isolated from a spacecraft-assembly facility, whose spores are gamma-radiation resistant.</title>
        <authorList>
            <person name="Venkateswaran K."/>
            <person name="Kempf M."/>
            <person name="Chen F."/>
            <person name="Satomi M."/>
            <person name="Nicholson W."/>
            <person name="Kern R."/>
        </authorList>
    </citation>
    <scope>NUCLEOTIDE SEQUENCE [LARGE SCALE GENOMIC DNA]</scope>
    <source>
        <strain evidence="2 3">FO-92</strain>
    </source>
</reference>
<feature type="transmembrane region" description="Helical" evidence="1">
    <location>
        <begin position="42"/>
        <end position="60"/>
    </location>
</feature>
<evidence type="ECO:0000256" key="1">
    <source>
        <dbReference type="SAM" id="Phobius"/>
    </source>
</evidence>
<evidence type="ECO:0000313" key="2">
    <source>
        <dbReference type="EMBL" id="PKG22328.1"/>
    </source>
</evidence>
<accession>A0A2N0YYJ5</accession>
<protein>
    <submittedName>
        <fullName evidence="2">Uncharacterized protein</fullName>
    </submittedName>
</protein>
<dbReference type="Proteomes" id="UP000233375">
    <property type="component" value="Unassembled WGS sequence"/>
</dbReference>
<dbReference type="AlphaFoldDB" id="A0A2N0YYJ5"/>
<dbReference type="RefSeq" id="WP_101178588.1">
    <property type="nucleotide sequence ID" value="NZ_PISE01000044.1"/>
</dbReference>